<dbReference type="EMBL" id="QRLF01000005">
    <property type="protein sequence ID" value="RHI94794.1"/>
    <property type="molecule type" value="Genomic_DNA"/>
</dbReference>
<dbReference type="InterPro" id="IPR029141">
    <property type="entry name" value="FimA_N"/>
</dbReference>
<accession>A0A415BV03</accession>
<evidence type="ECO:0000259" key="5">
    <source>
        <dbReference type="Pfam" id="PF06321"/>
    </source>
</evidence>
<evidence type="ECO:0000256" key="1">
    <source>
        <dbReference type="ARBA" id="ARBA00004561"/>
    </source>
</evidence>
<sequence length="687" mass="77197">MIIMFTACADETTNSIVQDEQAVVTLQLSGKTLATRAVIGTEAGEDDWNENVIKSVDCFLYPNGRTGEAAVFSVTGITVNATGTATIAIKIPNDKIEALFGTGNTCQAYVIANRPSASALGTDTSLLGLKKTVIETEGFATQGSTVTPQESFVMDGEQVITLSADRKSITGHLDLYRAASKISLFITKVEETVTDEAGNKWISQPGNMRVFFHNGVKKAHVDVSADGCTYAVQAEDYFNFSLSGDTRGFEAVAAEDGGTEYYKHVPFYSYSSDWNTDKEHEAYLTLVVPWKKDGETEFRPCYYQVPINVTNKKFERNNYYKIKLSVGILGDFTPEASVELEPSYIIVDWGSGEVKADIKEYRYLVVDKNYVVMNNKNEVSIPFLTSHEIEIVNEKMTKEDLRNEDVKTVVVARSKYTLEVINGMIYFEYTLNNDQSTNDYDHVPISLVFDARHKDNYNFIEHITIVQYPAMYIIAVKNESSSNVFIYKNQNKQGAWDDLVDLNSGGNHNPNMYIINVSAFDDNNYIIGDTRSDNYISGKDLDLDNKFNNKALSFYYSTRTDVSNFIAPKFRIASSRGKCSGDMDYNDAKKRCAAYQEYGYPAGRWRIPSEAELEYIAKLSSKGKIPHLFSDSKNYWTATGKSTYHNNGTIDNTSSIKGNAYVRCVYDEWYWTDTVNKGDFTWGDKQR</sequence>
<gene>
    <name evidence="6" type="ORF">DW150_04145</name>
</gene>
<feature type="domain" description="Major fimbrial subunit protein N-terminal" evidence="5">
    <location>
        <begin position="22"/>
        <end position="161"/>
    </location>
</feature>
<comment type="subcellular location">
    <subcellularLocation>
        <location evidence="1">Fimbrium</location>
    </subcellularLocation>
</comment>
<dbReference type="AlphaFoldDB" id="A0A415BV03"/>
<dbReference type="Pfam" id="PF06321">
    <property type="entry name" value="P_gingi_FimA"/>
    <property type="match status" value="1"/>
</dbReference>
<protein>
    <recommendedName>
        <fullName evidence="5">Major fimbrial subunit protein N-terminal domain-containing protein</fullName>
    </recommendedName>
</protein>
<dbReference type="Proteomes" id="UP000285777">
    <property type="component" value="Unassembled WGS sequence"/>
</dbReference>
<reference evidence="6 7" key="1">
    <citation type="submission" date="2018-08" db="EMBL/GenBank/DDBJ databases">
        <title>A genome reference for cultivated species of the human gut microbiota.</title>
        <authorList>
            <person name="Zou Y."/>
            <person name="Xue W."/>
            <person name="Luo G."/>
        </authorList>
    </citation>
    <scope>NUCLEOTIDE SEQUENCE [LARGE SCALE GENOMIC DNA]</scope>
    <source>
        <strain evidence="6 7">AM13-21</strain>
    </source>
</reference>
<dbReference type="Gene3D" id="2.60.40.2580">
    <property type="match status" value="1"/>
</dbReference>
<evidence type="ECO:0000313" key="7">
    <source>
        <dbReference type="Proteomes" id="UP000285777"/>
    </source>
</evidence>
<evidence type="ECO:0000256" key="2">
    <source>
        <dbReference type="ARBA" id="ARBA00006011"/>
    </source>
</evidence>
<organism evidence="6 7">
    <name type="scientific">Phocaeicola vulgatus</name>
    <name type="common">Bacteroides vulgatus</name>
    <dbReference type="NCBI Taxonomy" id="821"/>
    <lineage>
        <taxon>Bacteria</taxon>
        <taxon>Pseudomonadati</taxon>
        <taxon>Bacteroidota</taxon>
        <taxon>Bacteroidia</taxon>
        <taxon>Bacteroidales</taxon>
        <taxon>Bacteroidaceae</taxon>
        <taxon>Phocaeicola</taxon>
    </lineage>
</organism>
<evidence type="ECO:0000313" key="6">
    <source>
        <dbReference type="EMBL" id="RHI94794.1"/>
    </source>
</evidence>
<comment type="similarity">
    <text evidence="2">Belongs to the bacteroidetes fimbrillin superfamily. FimA/Mfa1 family.</text>
</comment>
<name>A0A415BV03_PHOVU</name>
<keyword evidence="4" id="KW-0281">Fimbrium</keyword>
<dbReference type="GO" id="GO:0009289">
    <property type="term" value="C:pilus"/>
    <property type="evidence" value="ECO:0007669"/>
    <property type="project" value="UniProtKB-SubCell"/>
</dbReference>
<evidence type="ECO:0000256" key="4">
    <source>
        <dbReference type="ARBA" id="ARBA00023263"/>
    </source>
</evidence>
<keyword evidence="3" id="KW-0732">Signal</keyword>
<comment type="caution">
    <text evidence="6">The sequence shown here is derived from an EMBL/GenBank/DDBJ whole genome shotgun (WGS) entry which is preliminary data.</text>
</comment>
<evidence type="ECO:0000256" key="3">
    <source>
        <dbReference type="ARBA" id="ARBA00022729"/>
    </source>
</evidence>
<proteinExistence type="inferred from homology"/>